<keyword evidence="2" id="KW-1133">Transmembrane helix</keyword>
<dbReference type="OrthoDB" id="4428031at2"/>
<name>A0A3M0IED1_9ACTN</name>
<evidence type="ECO:0000313" key="4">
    <source>
        <dbReference type="EMBL" id="RMB84619.1"/>
    </source>
</evidence>
<proteinExistence type="predicted"/>
<feature type="compositionally biased region" description="Basic and acidic residues" evidence="1">
    <location>
        <begin position="62"/>
        <end position="73"/>
    </location>
</feature>
<protein>
    <recommendedName>
        <fullName evidence="3">DUF8175 domain-containing protein</fullName>
    </recommendedName>
</protein>
<dbReference type="AlphaFoldDB" id="A0A3M0IED1"/>
<evidence type="ECO:0000259" key="3">
    <source>
        <dbReference type="Pfam" id="PF26526"/>
    </source>
</evidence>
<evidence type="ECO:0000313" key="5">
    <source>
        <dbReference type="Proteomes" id="UP000270471"/>
    </source>
</evidence>
<dbReference type="InterPro" id="IPR058488">
    <property type="entry name" value="DUF8175"/>
</dbReference>
<accession>A0A3M0IED1</accession>
<dbReference type="Pfam" id="PF26526">
    <property type="entry name" value="DUF8175"/>
    <property type="match status" value="1"/>
</dbReference>
<evidence type="ECO:0000256" key="1">
    <source>
        <dbReference type="SAM" id="MobiDB-lite"/>
    </source>
</evidence>
<dbReference type="RefSeq" id="WP_121890474.1">
    <property type="nucleotide sequence ID" value="NZ_PENI01000010.1"/>
</dbReference>
<comment type="caution">
    <text evidence="4">The sequence shown here is derived from an EMBL/GenBank/DDBJ whole genome shotgun (WGS) entry which is preliminary data.</text>
</comment>
<feature type="transmembrane region" description="Helical" evidence="2">
    <location>
        <begin position="21"/>
        <end position="41"/>
    </location>
</feature>
<feature type="region of interest" description="Disordered" evidence="1">
    <location>
        <begin position="44"/>
        <end position="80"/>
    </location>
</feature>
<keyword evidence="2" id="KW-0472">Membrane</keyword>
<keyword evidence="5" id="KW-1185">Reference proteome</keyword>
<dbReference type="Proteomes" id="UP000270471">
    <property type="component" value="Unassembled WGS sequence"/>
</dbReference>
<dbReference type="EMBL" id="PENI01000010">
    <property type="protein sequence ID" value="RMB84619.1"/>
    <property type="molecule type" value="Genomic_DNA"/>
</dbReference>
<reference evidence="4 5" key="1">
    <citation type="submission" date="2017-11" db="EMBL/GenBank/DDBJ databases">
        <title>Draft genome of actinobacteria isolated from guarana (Paullinia cupana (Mart.) Ducke.</title>
        <authorList>
            <person name="Siqueira K.A."/>
            <person name="Liotti R.G."/>
            <person name="Mendes T.A.O."/>
            <person name="Soares M.A."/>
        </authorList>
    </citation>
    <scope>NUCLEOTIDE SEQUENCE [LARGE SCALE GENOMIC DNA]</scope>
    <source>
        <strain evidence="4 5">193</strain>
    </source>
</reference>
<gene>
    <name evidence="4" type="ORF">CTZ28_18030</name>
</gene>
<evidence type="ECO:0000256" key="2">
    <source>
        <dbReference type="SAM" id="Phobius"/>
    </source>
</evidence>
<keyword evidence="2" id="KW-0812">Transmembrane</keyword>
<organism evidence="4 5">
    <name type="scientific">Streptomyces shenzhenensis</name>
    <dbReference type="NCBI Taxonomy" id="943815"/>
    <lineage>
        <taxon>Bacteria</taxon>
        <taxon>Bacillati</taxon>
        <taxon>Actinomycetota</taxon>
        <taxon>Actinomycetes</taxon>
        <taxon>Kitasatosporales</taxon>
        <taxon>Streptomycetaceae</taxon>
        <taxon>Streptomyces</taxon>
    </lineage>
</organism>
<feature type="compositionally biased region" description="Polar residues" evidence="1">
    <location>
        <begin position="50"/>
        <end position="60"/>
    </location>
</feature>
<sequence length="247" mass="26445">MFTRRQRRAEESEPYWRQRGWQLSAGFLAVAVVLGGFAAVASGGDGRTPVASSGPLSGSLTEDGRPRGCRTDDSAGATLPTAAPKDIDWRMIGVVRVPVSAAAGPTHDDGTPWWCFAHTATGAVLAAHIITAQMGESGWRTVAAEQLVPGQPRDMFVFRRSTVADSVAANTTDTSAVSTYVGFSVPSCTRTTASVNLLMRSTQGYAATTVNLRWEKGDWKVVPFSDGSLYAQVRSVQNTRGYLLWEA</sequence>
<feature type="domain" description="DUF8175" evidence="3">
    <location>
        <begin position="55"/>
        <end position="243"/>
    </location>
</feature>